<reference evidence="1 2" key="1">
    <citation type="journal article" date="2007" name="Nature">
        <title>Evolution of genes and genomes on the Drosophila phylogeny.</title>
        <authorList>
            <consortium name="Drosophila 12 Genomes Consortium"/>
            <person name="Clark A.G."/>
            <person name="Eisen M.B."/>
            <person name="Smith D.R."/>
            <person name="Bergman C.M."/>
            <person name="Oliver B."/>
            <person name="Markow T.A."/>
            <person name="Kaufman T.C."/>
            <person name="Kellis M."/>
            <person name="Gelbart W."/>
            <person name="Iyer V.N."/>
            <person name="Pollard D.A."/>
            <person name="Sackton T.B."/>
            <person name="Larracuente A.M."/>
            <person name="Singh N.D."/>
            <person name="Abad J.P."/>
            <person name="Abt D.N."/>
            <person name="Adryan B."/>
            <person name="Aguade M."/>
            <person name="Akashi H."/>
            <person name="Anderson W.W."/>
            <person name="Aquadro C.F."/>
            <person name="Ardell D.H."/>
            <person name="Arguello R."/>
            <person name="Artieri C.G."/>
            <person name="Barbash D.A."/>
            <person name="Barker D."/>
            <person name="Barsanti P."/>
            <person name="Batterham P."/>
            <person name="Batzoglou S."/>
            <person name="Begun D."/>
            <person name="Bhutkar A."/>
            <person name="Blanco E."/>
            <person name="Bosak S.A."/>
            <person name="Bradley R.K."/>
            <person name="Brand A.D."/>
            <person name="Brent M.R."/>
            <person name="Brooks A.N."/>
            <person name="Brown R.H."/>
            <person name="Butlin R.K."/>
            <person name="Caggese C."/>
            <person name="Calvi B.R."/>
            <person name="Bernardo de Carvalho A."/>
            <person name="Caspi A."/>
            <person name="Castrezana S."/>
            <person name="Celniker S.E."/>
            <person name="Chang J.L."/>
            <person name="Chapple C."/>
            <person name="Chatterji S."/>
            <person name="Chinwalla A."/>
            <person name="Civetta A."/>
            <person name="Clifton S.W."/>
            <person name="Comeron J.M."/>
            <person name="Costello J.C."/>
            <person name="Coyne J.A."/>
            <person name="Daub J."/>
            <person name="David R.G."/>
            <person name="Delcher A.L."/>
            <person name="Delehaunty K."/>
            <person name="Do C.B."/>
            <person name="Ebling H."/>
            <person name="Edwards K."/>
            <person name="Eickbush T."/>
            <person name="Evans J.D."/>
            <person name="Filipski A."/>
            <person name="Findeiss S."/>
            <person name="Freyhult E."/>
            <person name="Fulton L."/>
            <person name="Fulton R."/>
            <person name="Garcia A.C."/>
            <person name="Gardiner A."/>
            <person name="Garfield D.A."/>
            <person name="Garvin B.E."/>
            <person name="Gibson G."/>
            <person name="Gilbert D."/>
            <person name="Gnerre S."/>
            <person name="Godfrey J."/>
            <person name="Good R."/>
            <person name="Gotea V."/>
            <person name="Gravely B."/>
            <person name="Greenberg A.J."/>
            <person name="Griffiths-Jones S."/>
            <person name="Gross S."/>
            <person name="Guigo R."/>
            <person name="Gustafson E.A."/>
            <person name="Haerty W."/>
            <person name="Hahn M.W."/>
            <person name="Halligan D.L."/>
            <person name="Halpern A.L."/>
            <person name="Halter G.M."/>
            <person name="Han M.V."/>
            <person name="Heger A."/>
            <person name="Hillier L."/>
            <person name="Hinrichs A.S."/>
            <person name="Holmes I."/>
            <person name="Hoskins R.A."/>
            <person name="Hubisz M.J."/>
            <person name="Hultmark D."/>
            <person name="Huntley M.A."/>
            <person name="Jaffe D.B."/>
            <person name="Jagadeeshan S."/>
            <person name="Jeck W.R."/>
            <person name="Johnson J."/>
            <person name="Jones C.D."/>
            <person name="Jordan W.C."/>
            <person name="Karpen G.H."/>
            <person name="Kataoka E."/>
            <person name="Keightley P.D."/>
            <person name="Kheradpour P."/>
            <person name="Kirkness E.F."/>
            <person name="Koerich L.B."/>
            <person name="Kristiansen K."/>
            <person name="Kudrna D."/>
            <person name="Kulathinal R.J."/>
            <person name="Kumar S."/>
            <person name="Kwok R."/>
            <person name="Lander E."/>
            <person name="Langley C.H."/>
            <person name="Lapoint R."/>
            <person name="Lazzaro B.P."/>
            <person name="Lee S.J."/>
            <person name="Levesque L."/>
            <person name="Li R."/>
            <person name="Lin C.F."/>
            <person name="Lin M.F."/>
            <person name="Lindblad-Toh K."/>
            <person name="Llopart A."/>
            <person name="Long M."/>
            <person name="Low L."/>
            <person name="Lozovsky E."/>
            <person name="Lu J."/>
            <person name="Luo M."/>
            <person name="Machado C.A."/>
            <person name="Makalowski W."/>
            <person name="Marzo M."/>
            <person name="Matsuda M."/>
            <person name="Matzkin L."/>
            <person name="McAllister B."/>
            <person name="McBride C.S."/>
            <person name="McKernan B."/>
            <person name="McKernan K."/>
            <person name="Mendez-Lago M."/>
            <person name="Minx P."/>
            <person name="Mollenhauer M.U."/>
            <person name="Montooth K."/>
            <person name="Mount S.M."/>
            <person name="Mu X."/>
            <person name="Myers E."/>
            <person name="Negre B."/>
            <person name="Newfeld S."/>
            <person name="Nielsen R."/>
            <person name="Noor M.A."/>
            <person name="O'Grady P."/>
            <person name="Pachter L."/>
            <person name="Papaceit M."/>
            <person name="Parisi M.J."/>
            <person name="Parisi M."/>
            <person name="Parts L."/>
            <person name="Pedersen J.S."/>
            <person name="Pesole G."/>
            <person name="Phillippy A.M."/>
            <person name="Ponting C.P."/>
            <person name="Pop M."/>
            <person name="Porcelli D."/>
            <person name="Powell J.R."/>
            <person name="Prohaska S."/>
            <person name="Pruitt K."/>
            <person name="Puig M."/>
            <person name="Quesneville H."/>
            <person name="Ram K.R."/>
            <person name="Rand D."/>
            <person name="Rasmussen M.D."/>
            <person name="Reed L.K."/>
            <person name="Reenan R."/>
            <person name="Reily A."/>
            <person name="Remington K.A."/>
            <person name="Rieger T.T."/>
            <person name="Ritchie M.G."/>
            <person name="Robin C."/>
            <person name="Rogers Y.H."/>
            <person name="Rohde C."/>
            <person name="Rozas J."/>
            <person name="Rubenfield M.J."/>
            <person name="Ruiz A."/>
            <person name="Russo S."/>
            <person name="Salzberg S.L."/>
            <person name="Sanchez-Gracia A."/>
            <person name="Saranga D.J."/>
            <person name="Sato H."/>
            <person name="Schaeffer S.W."/>
            <person name="Schatz M.C."/>
            <person name="Schlenke T."/>
            <person name="Schwartz R."/>
            <person name="Segarra C."/>
            <person name="Singh R.S."/>
            <person name="Sirot L."/>
            <person name="Sirota M."/>
            <person name="Sisneros N.B."/>
            <person name="Smith C.D."/>
            <person name="Smith T.F."/>
            <person name="Spieth J."/>
            <person name="Stage D.E."/>
            <person name="Stark A."/>
            <person name="Stephan W."/>
            <person name="Strausberg R.L."/>
            <person name="Strempel S."/>
            <person name="Sturgill D."/>
            <person name="Sutton G."/>
            <person name="Sutton G.G."/>
            <person name="Tao W."/>
            <person name="Teichmann S."/>
            <person name="Tobari Y.N."/>
            <person name="Tomimura Y."/>
            <person name="Tsolas J.M."/>
            <person name="Valente V.L."/>
            <person name="Venter E."/>
            <person name="Venter J.C."/>
            <person name="Vicario S."/>
            <person name="Vieira F.G."/>
            <person name="Vilella A.J."/>
            <person name="Villasante A."/>
            <person name="Walenz B."/>
            <person name="Wang J."/>
            <person name="Wasserman M."/>
            <person name="Watts T."/>
            <person name="Wilson D."/>
            <person name="Wilson R.K."/>
            <person name="Wing R.A."/>
            <person name="Wolfner M.F."/>
            <person name="Wong A."/>
            <person name="Wong G.K."/>
            <person name="Wu C.I."/>
            <person name="Wu G."/>
            <person name="Yamamoto D."/>
            <person name="Yang H.P."/>
            <person name="Yang S.P."/>
            <person name="Yorke J.A."/>
            <person name="Yoshida K."/>
            <person name="Zdobnov E."/>
            <person name="Zhang P."/>
            <person name="Zhang Y."/>
            <person name="Zimin A.V."/>
            <person name="Baldwin J."/>
            <person name="Abdouelleil A."/>
            <person name="Abdulkadir J."/>
            <person name="Abebe A."/>
            <person name="Abera B."/>
            <person name="Abreu J."/>
            <person name="Acer S.C."/>
            <person name="Aftuck L."/>
            <person name="Alexander A."/>
            <person name="An P."/>
            <person name="Anderson E."/>
            <person name="Anderson S."/>
            <person name="Arachi H."/>
            <person name="Azer M."/>
            <person name="Bachantsang P."/>
            <person name="Barry A."/>
            <person name="Bayul T."/>
            <person name="Berlin A."/>
            <person name="Bessette D."/>
            <person name="Bloom T."/>
            <person name="Blye J."/>
            <person name="Boguslavskiy L."/>
            <person name="Bonnet C."/>
            <person name="Boukhgalter B."/>
            <person name="Bourzgui I."/>
            <person name="Brown A."/>
            <person name="Cahill P."/>
            <person name="Channer S."/>
            <person name="Cheshatsang Y."/>
            <person name="Chuda L."/>
            <person name="Citroen M."/>
            <person name="Collymore A."/>
            <person name="Cooke P."/>
            <person name="Costello M."/>
            <person name="D'Aco K."/>
            <person name="Daza R."/>
            <person name="De Haan G."/>
            <person name="DeGray S."/>
            <person name="DeMaso C."/>
            <person name="Dhargay N."/>
            <person name="Dooley K."/>
            <person name="Dooley E."/>
            <person name="Doricent M."/>
            <person name="Dorje P."/>
            <person name="Dorjee K."/>
            <person name="Dupes A."/>
            <person name="Elong R."/>
            <person name="Falk J."/>
            <person name="Farina A."/>
            <person name="Faro S."/>
            <person name="Ferguson D."/>
            <person name="Fisher S."/>
            <person name="Foley C.D."/>
            <person name="Franke A."/>
            <person name="Friedrich D."/>
            <person name="Gadbois L."/>
            <person name="Gearin G."/>
            <person name="Gearin C.R."/>
            <person name="Giannoukos G."/>
            <person name="Goode T."/>
            <person name="Graham J."/>
            <person name="Grandbois E."/>
            <person name="Grewal S."/>
            <person name="Gyaltsen K."/>
            <person name="Hafez N."/>
            <person name="Hagos B."/>
            <person name="Hall J."/>
            <person name="Henson C."/>
            <person name="Hollinger A."/>
            <person name="Honan T."/>
            <person name="Huard M.D."/>
            <person name="Hughes L."/>
            <person name="Hurhula B."/>
            <person name="Husby M.E."/>
            <person name="Kamat A."/>
            <person name="Kanga B."/>
            <person name="Kashin S."/>
            <person name="Khazanovich D."/>
            <person name="Kisner P."/>
            <person name="Lance K."/>
            <person name="Lara M."/>
            <person name="Lee W."/>
            <person name="Lennon N."/>
            <person name="Letendre F."/>
            <person name="LeVine R."/>
            <person name="Lipovsky A."/>
            <person name="Liu X."/>
            <person name="Liu J."/>
            <person name="Liu S."/>
            <person name="Lokyitsang T."/>
            <person name="Lokyitsang Y."/>
            <person name="Lubonja R."/>
            <person name="Lui A."/>
            <person name="MacDonald P."/>
            <person name="Magnisalis V."/>
            <person name="Maru K."/>
            <person name="Matthews C."/>
            <person name="McCusker W."/>
            <person name="McDonough S."/>
            <person name="Mehta T."/>
            <person name="Meldrim J."/>
            <person name="Meneus L."/>
            <person name="Mihai O."/>
            <person name="Mihalev A."/>
            <person name="Mihova T."/>
            <person name="Mittelman R."/>
            <person name="Mlenga V."/>
            <person name="Montmayeur A."/>
            <person name="Mulrain L."/>
            <person name="Navidi A."/>
            <person name="Naylor J."/>
            <person name="Negash T."/>
            <person name="Nguyen T."/>
            <person name="Nguyen N."/>
            <person name="Nicol R."/>
            <person name="Norbu C."/>
            <person name="Norbu N."/>
            <person name="Novod N."/>
            <person name="O'Neill B."/>
            <person name="Osman S."/>
            <person name="Markiewicz E."/>
            <person name="Oyono O.L."/>
            <person name="Patti C."/>
            <person name="Phunkhang P."/>
            <person name="Pierre F."/>
            <person name="Priest M."/>
            <person name="Raghuraman S."/>
            <person name="Rege F."/>
            <person name="Reyes R."/>
            <person name="Rise C."/>
            <person name="Rogov P."/>
            <person name="Ross K."/>
            <person name="Ryan E."/>
            <person name="Settipalli S."/>
            <person name="Shea T."/>
            <person name="Sherpa N."/>
            <person name="Shi L."/>
            <person name="Shih D."/>
            <person name="Sparrow T."/>
            <person name="Spaulding J."/>
            <person name="Stalker J."/>
            <person name="Stange-Thomann N."/>
            <person name="Stavropoulos S."/>
            <person name="Stone C."/>
            <person name="Strader C."/>
            <person name="Tesfaye S."/>
            <person name="Thomson T."/>
            <person name="Thoulutsang Y."/>
            <person name="Thoulutsang D."/>
            <person name="Topham K."/>
            <person name="Topping I."/>
            <person name="Tsamla T."/>
            <person name="Vassiliev H."/>
            <person name="Vo A."/>
            <person name="Wangchuk T."/>
            <person name="Wangdi T."/>
            <person name="Weiand M."/>
            <person name="Wilkinson J."/>
            <person name="Wilson A."/>
            <person name="Yadav S."/>
            <person name="Young G."/>
            <person name="Yu Q."/>
            <person name="Zembek L."/>
            <person name="Zhong D."/>
            <person name="Zimmer A."/>
            <person name="Zwirko Z."/>
            <person name="Jaffe D.B."/>
            <person name="Alvarez P."/>
            <person name="Brockman W."/>
            <person name="Butler J."/>
            <person name="Chin C."/>
            <person name="Gnerre S."/>
            <person name="Grabherr M."/>
            <person name="Kleber M."/>
            <person name="Mauceli E."/>
            <person name="MacCallum I."/>
        </authorList>
    </citation>
    <scope>NUCLEOTIDE SEQUENCE [LARGE SCALE GENOMIC DNA]</scope>
    <source>
        <strain evidence="2">Tucson 14030-0811.24</strain>
    </source>
</reference>
<dbReference type="SMR" id="B4MSR1"/>
<evidence type="ECO:0000313" key="2">
    <source>
        <dbReference type="Proteomes" id="UP000007798"/>
    </source>
</evidence>
<organism evidence="1 2">
    <name type="scientific">Drosophila willistoni</name>
    <name type="common">Fruit fly</name>
    <dbReference type="NCBI Taxonomy" id="7260"/>
    <lineage>
        <taxon>Eukaryota</taxon>
        <taxon>Metazoa</taxon>
        <taxon>Ecdysozoa</taxon>
        <taxon>Arthropoda</taxon>
        <taxon>Hexapoda</taxon>
        <taxon>Insecta</taxon>
        <taxon>Pterygota</taxon>
        <taxon>Neoptera</taxon>
        <taxon>Endopterygota</taxon>
        <taxon>Diptera</taxon>
        <taxon>Brachycera</taxon>
        <taxon>Muscomorpha</taxon>
        <taxon>Ephydroidea</taxon>
        <taxon>Drosophilidae</taxon>
        <taxon>Drosophila</taxon>
        <taxon>Sophophora</taxon>
    </lineage>
</organism>
<dbReference type="OMA" id="AQFWACQ"/>
<sequence length="669" mass="77261">MLPLLMEDDIPEFLLQRSSIAYGNTLHLQVGRQRLRSTLVLCRNLKFYEFRKKELLHHIDLGSDNEIEETKELQRQLENYKGPLSSFLIREDLDQYKSNEAMGSLNYSMLQAVEDQPIEIGKYVWLGDHVYVLIRCWATLIVLLRPVQHGAKFELMAIHRNFKDYQLVNGPVQYQAYVQLNFRNGKRLLTNFESPDKLDVLASSSSCRLPRDRDSSDDNFKSLLLQVHELRCQLSAQLSQTLMDMTRAQDLQAFGVPGQRSLLLDEKQILRRFGDIWTRVCPGDRLVIGCMLANISGTQRLSIIHNVQPVLQLAKVGQNGGGISWTLDYRLYELPRQPNGQPPEDYNELAQFWSCQEQEQQYSHLLNWRPISASISSSLFCHQNQLMPECNAVLVICLQLADLLEVEKLELLVSYEVGLKGSSRQLHVSTIDVASLLSQPELHAPSFKSESLHQDFLAVIMSQPAQCALCLEFLPDQKQQVGKFEQLLVSSLGFELSNNHKATVDRDPAECETNFLDDIICSDNSSVFDHHSRSDEDSVQRIFYNRQSTSQWCGLLLIRRQDHLWHMYAQSFSKIRLFLYRLQRDLLQLNCNLSLLELDDQFNGLSAFEAAIHLEATLRVELNIWRRLMGKLKQDEMKHWTRQLNQMQMLSDKMATVIESKSEEQQQLD</sequence>
<evidence type="ECO:0000313" key="1">
    <source>
        <dbReference type="EMBL" id="EDW75150.1"/>
    </source>
</evidence>
<protein>
    <submittedName>
        <fullName evidence="1">Uncharacterized protein</fullName>
    </submittedName>
</protein>
<proteinExistence type="predicted"/>
<dbReference type="PhylomeDB" id="B4MSR1"/>
<dbReference type="FunCoup" id="B4MSR1">
    <property type="interactions" value="13"/>
</dbReference>
<dbReference type="Proteomes" id="UP000007798">
    <property type="component" value="Unassembled WGS sequence"/>
</dbReference>
<keyword evidence="2" id="KW-1185">Reference proteome</keyword>
<dbReference type="AlphaFoldDB" id="B4MSR1"/>
<dbReference type="EMBL" id="CH963851">
    <property type="protein sequence ID" value="EDW75150.1"/>
    <property type="molecule type" value="Genomic_DNA"/>
</dbReference>
<dbReference type="KEGG" id="dwi:6641441"/>
<dbReference type="HOGENOM" id="CLU_441647_0_0_1"/>
<dbReference type="eggNOG" id="ENOG502RW0I">
    <property type="taxonomic scope" value="Eukaryota"/>
</dbReference>
<dbReference type="OrthoDB" id="7786950at2759"/>
<name>B4MSR1_DROWI</name>
<gene>
    <name evidence="1" type="primary">Dwil\GK19854</name>
    <name evidence="1" type="ORF">Dwil_GK19854</name>
</gene>
<dbReference type="InParanoid" id="B4MSR1"/>
<accession>B4MSR1</accession>